<proteinExistence type="inferred from homology"/>
<evidence type="ECO:0000259" key="6">
    <source>
        <dbReference type="PROSITE" id="PS51462"/>
    </source>
</evidence>
<evidence type="ECO:0000313" key="8">
    <source>
        <dbReference type="Proteomes" id="UP001500221"/>
    </source>
</evidence>
<dbReference type="EMBL" id="BAABKG010000004">
    <property type="protein sequence ID" value="GAA5153546.1"/>
    <property type="molecule type" value="Genomic_DNA"/>
</dbReference>
<evidence type="ECO:0000256" key="4">
    <source>
        <dbReference type="ARBA" id="ARBA00022842"/>
    </source>
</evidence>
<evidence type="ECO:0000256" key="3">
    <source>
        <dbReference type="ARBA" id="ARBA00022801"/>
    </source>
</evidence>
<dbReference type="InterPro" id="IPR015797">
    <property type="entry name" value="NUDIX_hydrolase-like_dom_sf"/>
</dbReference>
<name>A0ABP9Q3R9_9ACTN</name>
<evidence type="ECO:0000256" key="1">
    <source>
        <dbReference type="ARBA" id="ARBA00001946"/>
    </source>
</evidence>
<dbReference type="RefSeq" id="WP_345461759.1">
    <property type="nucleotide sequence ID" value="NZ_BAABKG010000004.1"/>
</dbReference>
<dbReference type="Proteomes" id="UP001500221">
    <property type="component" value="Unassembled WGS sequence"/>
</dbReference>
<dbReference type="PANTHER" id="PTHR43046">
    <property type="entry name" value="GDP-MANNOSE MANNOSYL HYDROLASE"/>
    <property type="match status" value="1"/>
</dbReference>
<organism evidence="7 8">
    <name type="scientific">Nocardioides marinquilinus</name>
    <dbReference type="NCBI Taxonomy" id="1210400"/>
    <lineage>
        <taxon>Bacteria</taxon>
        <taxon>Bacillati</taxon>
        <taxon>Actinomycetota</taxon>
        <taxon>Actinomycetes</taxon>
        <taxon>Propionibacteriales</taxon>
        <taxon>Nocardioidaceae</taxon>
        <taxon>Nocardioides</taxon>
    </lineage>
</organism>
<dbReference type="CDD" id="cd04685">
    <property type="entry name" value="NUDIX_Hydrolase"/>
    <property type="match status" value="1"/>
</dbReference>
<feature type="domain" description="Nudix hydrolase" evidence="6">
    <location>
        <begin position="7"/>
        <end position="149"/>
    </location>
</feature>
<dbReference type="PANTHER" id="PTHR43046:SF12">
    <property type="entry name" value="GDP-MANNOSE MANNOSYL HYDROLASE"/>
    <property type="match status" value="1"/>
</dbReference>
<dbReference type="InterPro" id="IPR020476">
    <property type="entry name" value="Nudix_hydrolase"/>
</dbReference>
<evidence type="ECO:0000256" key="2">
    <source>
        <dbReference type="ARBA" id="ARBA00005582"/>
    </source>
</evidence>
<sequence length="163" mass="17558">MTAPPPVRRVTARVLPVAPDGAVLLLHELDPARPERPYWSSVGGSVDAGEALADAAVRELFEETGVRTTPGALVGPVLVHRNAYTWDGVRYVGEHAYFALALPRATVVRFDHLEPEEVDTVLDAAWLTPDDVTAREHEPPDLPDIMRAAVAVVAQPDESRGGA</sequence>
<evidence type="ECO:0000313" key="7">
    <source>
        <dbReference type="EMBL" id="GAA5153546.1"/>
    </source>
</evidence>
<dbReference type="Gene3D" id="3.90.79.10">
    <property type="entry name" value="Nucleoside Triphosphate Pyrophosphohydrolase"/>
    <property type="match status" value="1"/>
</dbReference>
<accession>A0ABP9Q3R9</accession>
<dbReference type="PRINTS" id="PR00502">
    <property type="entry name" value="NUDIXFAMILY"/>
</dbReference>
<dbReference type="Pfam" id="PF00293">
    <property type="entry name" value="NUDIX"/>
    <property type="match status" value="1"/>
</dbReference>
<keyword evidence="3 5" id="KW-0378">Hydrolase</keyword>
<evidence type="ECO:0000256" key="5">
    <source>
        <dbReference type="RuleBase" id="RU003476"/>
    </source>
</evidence>
<comment type="cofactor">
    <cofactor evidence="1">
        <name>Mg(2+)</name>
        <dbReference type="ChEBI" id="CHEBI:18420"/>
    </cofactor>
</comment>
<protein>
    <recommendedName>
        <fullName evidence="6">Nudix hydrolase domain-containing protein</fullName>
    </recommendedName>
</protein>
<keyword evidence="8" id="KW-1185">Reference proteome</keyword>
<dbReference type="InterPro" id="IPR020084">
    <property type="entry name" value="NUDIX_hydrolase_CS"/>
</dbReference>
<comment type="caution">
    <text evidence="7">The sequence shown here is derived from an EMBL/GenBank/DDBJ whole genome shotgun (WGS) entry which is preliminary data.</text>
</comment>
<dbReference type="SUPFAM" id="SSF55811">
    <property type="entry name" value="Nudix"/>
    <property type="match status" value="1"/>
</dbReference>
<dbReference type="PROSITE" id="PS00893">
    <property type="entry name" value="NUDIX_BOX"/>
    <property type="match status" value="1"/>
</dbReference>
<comment type="similarity">
    <text evidence="2 5">Belongs to the Nudix hydrolase family.</text>
</comment>
<gene>
    <name evidence="7" type="ORF">GCM10023340_35780</name>
</gene>
<dbReference type="InterPro" id="IPR000086">
    <property type="entry name" value="NUDIX_hydrolase_dom"/>
</dbReference>
<reference evidence="8" key="1">
    <citation type="journal article" date="2019" name="Int. J. Syst. Evol. Microbiol.">
        <title>The Global Catalogue of Microorganisms (GCM) 10K type strain sequencing project: providing services to taxonomists for standard genome sequencing and annotation.</title>
        <authorList>
            <consortium name="The Broad Institute Genomics Platform"/>
            <consortium name="The Broad Institute Genome Sequencing Center for Infectious Disease"/>
            <person name="Wu L."/>
            <person name="Ma J."/>
        </authorList>
    </citation>
    <scope>NUCLEOTIDE SEQUENCE [LARGE SCALE GENOMIC DNA]</scope>
    <source>
        <strain evidence="8">JCM 18459</strain>
    </source>
</reference>
<keyword evidence="4" id="KW-0460">Magnesium</keyword>
<dbReference type="PROSITE" id="PS51462">
    <property type="entry name" value="NUDIX"/>
    <property type="match status" value="1"/>
</dbReference>